<organism evidence="1 2">
    <name type="scientific">Neobacillus massiliamazoniensis</name>
    <dbReference type="NCBI Taxonomy" id="1499688"/>
    <lineage>
        <taxon>Bacteria</taxon>
        <taxon>Bacillati</taxon>
        <taxon>Bacillota</taxon>
        <taxon>Bacilli</taxon>
        <taxon>Bacillales</taxon>
        <taxon>Bacillaceae</taxon>
        <taxon>Neobacillus</taxon>
    </lineage>
</organism>
<dbReference type="AlphaFoldDB" id="A0A0U1NX73"/>
<keyword evidence="2" id="KW-1185">Reference proteome</keyword>
<evidence type="ECO:0000313" key="1">
    <source>
        <dbReference type="EMBL" id="CRK82556.1"/>
    </source>
</evidence>
<dbReference type="PANTHER" id="PTHR34070:SF1">
    <property type="entry name" value="DNA ALKYLATION REPAIR PROTEIN"/>
    <property type="match status" value="1"/>
</dbReference>
<dbReference type="SUPFAM" id="SSF48371">
    <property type="entry name" value="ARM repeat"/>
    <property type="match status" value="1"/>
</dbReference>
<dbReference type="Proteomes" id="UP000199087">
    <property type="component" value="Unassembled WGS sequence"/>
</dbReference>
<dbReference type="PANTHER" id="PTHR34070">
    <property type="entry name" value="ARMADILLO-TYPE FOLD"/>
    <property type="match status" value="1"/>
</dbReference>
<dbReference type="InterPro" id="IPR016024">
    <property type="entry name" value="ARM-type_fold"/>
</dbReference>
<dbReference type="STRING" id="1499688.BN000_02488"/>
<reference evidence="2" key="1">
    <citation type="submission" date="2015-05" db="EMBL/GenBank/DDBJ databases">
        <authorList>
            <person name="Urmite Genomes"/>
        </authorList>
    </citation>
    <scope>NUCLEOTIDE SEQUENCE [LARGE SCALE GENOMIC DNA]</scope>
    <source>
        <strain evidence="2">LF1</strain>
    </source>
</reference>
<dbReference type="OrthoDB" id="9775346at2"/>
<sequence length="221" mass="26117">MTTHIDVLTQMFEENRNAMNAESMKKYMKDHFPFLGIKSPLRKELERQFFNKTGLLKEPFNKDFVTGLWEKEEREYQYTALVYLEKSVKKLEKNDLDFMEQLITTKSWWDTVDAIAPKPVGEIARRFPEVIHETIDGWASHDNMWLRRAALLFQLKYKKQTNEELLYQYIVKNADSKEFFIQKAIGWALREYSKTNPESVGKFIAGQKLAPLSVREGSKYV</sequence>
<name>A0A0U1NX73_9BACI</name>
<evidence type="ECO:0000313" key="2">
    <source>
        <dbReference type="Proteomes" id="UP000199087"/>
    </source>
</evidence>
<dbReference type="Gene3D" id="1.20.1660.10">
    <property type="entry name" value="Hypothetical protein (EF3068)"/>
    <property type="match status" value="1"/>
</dbReference>
<accession>A0A0U1NX73</accession>
<gene>
    <name evidence="1" type="ORF">BN000_02488</name>
</gene>
<protein>
    <submittedName>
        <fullName evidence="1">DNA-7-methylguanine glycosylase</fullName>
    </submittedName>
</protein>
<dbReference type="EMBL" id="CVRB01000002">
    <property type="protein sequence ID" value="CRK82556.1"/>
    <property type="molecule type" value="Genomic_DNA"/>
</dbReference>
<proteinExistence type="predicted"/>
<dbReference type="Pfam" id="PF08713">
    <property type="entry name" value="DNA_alkylation"/>
    <property type="match status" value="1"/>
</dbReference>
<dbReference type="InterPro" id="IPR014825">
    <property type="entry name" value="DNA_alkylation"/>
</dbReference>
<dbReference type="Gene3D" id="1.25.40.290">
    <property type="entry name" value="ARM repeat domains"/>
    <property type="match status" value="1"/>
</dbReference>
<dbReference type="RefSeq" id="WP_090634668.1">
    <property type="nucleotide sequence ID" value="NZ_CVRB01000002.1"/>
</dbReference>
<dbReference type="CDD" id="cd07064">
    <property type="entry name" value="AlkD_like_1"/>
    <property type="match status" value="1"/>
</dbReference>